<reference evidence="2" key="2">
    <citation type="submission" date="2015-03" db="UniProtKB">
        <authorList>
            <consortium name="EnsemblPlants"/>
        </authorList>
    </citation>
    <scope>IDENTIFICATION</scope>
</reference>
<dbReference type="Gramene" id="OBART06G10260.1">
    <property type="protein sequence ID" value="OBART06G10260.1"/>
    <property type="gene ID" value="OBART06G10260"/>
</dbReference>
<dbReference type="PaxDb" id="65489-OBART06G10260.1"/>
<dbReference type="HOGENOM" id="CLU_2889343_0_0_1"/>
<keyword evidence="3" id="KW-1185">Reference proteome</keyword>
<dbReference type="EnsemblPlants" id="OBART06G10260.1">
    <property type="protein sequence ID" value="OBART06G10260.1"/>
    <property type="gene ID" value="OBART06G10260"/>
</dbReference>
<evidence type="ECO:0000256" key="1">
    <source>
        <dbReference type="SAM" id="MobiDB-lite"/>
    </source>
</evidence>
<feature type="region of interest" description="Disordered" evidence="1">
    <location>
        <begin position="31"/>
        <end position="63"/>
    </location>
</feature>
<dbReference type="Proteomes" id="UP000026960">
    <property type="component" value="Chromosome 6"/>
</dbReference>
<evidence type="ECO:0000313" key="2">
    <source>
        <dbReference type="EnsemblPlants" id="OBART06G10260.1"/>
    </source>
</evidence>
<accession>A0A0D3GF58</accession>
<evidence type="ECO:0000313" key="3">
    <source>
        <dbReference type="Proteomes" id="UP000026960"/>
    </source>
</evidence>
<name>A0A0D3GF58_9ORYZ</name>
<proteinExistence type="predicted"/>
<reference evidence="2" key="1">
    <citation type="journal article" date="2009" name="Rice">
        <title>De Novo Next Generation Sequencing of Plant Genomes.</title>
        <authorList>
            <person name="Rounsley S."/>
            <person name="Marri P.R."/>
            <person name="Yu Y."/>
            <person name="He R."/>
            <person name="Sisneros N."/>
            <person name="Goicoechea J.L."/>
            <person name="Lee S.J."/>
            <person name="Angelova A."/>
            <person name="Kudrna D."/>
            <person name="Luo M."/>
            <person name="Affourtit J."/>
            <person name="Desany B."/>
            <person name="Knight J."/>
            <person name="Niazi F."/>
            <person name="Egholm M."/>
            <person name="Wing R.A."/>
        </authorList>
    </citation>
    <scope>NUCLEOTIDE SEQUENCE [LARGE SCALE GENOMIC DNA]</scope>
    <source>
        <strain evidence="2">cv. IRGC 105608</strain>
    </source>
</reference>
<organism evidence="2">
    <name type="scientific">Oryza barthii</name>
    <dbReference type="NCBI Taxonomy" id="65489"/>
    <lineage>
        <taxon>Eukaryota</taxon>
        <taxon>Viridiplantae</taxon>
        <taxon>Streptophyta</taxon>
        <taxon>Embryophyta</taxon>
        <taxon>Tracheophyta</taxon>
        <taxon>Spermatophyta</taxon>
        <taxon>Magnoliopsida</taxon>
        <taxon>Liliopsida</taxon>
        <taxon>Poales</taxon>
        <taxon>Poaceae</taxon>
        <taxon>BOP clade</taxon>
        <taxon>Oryzoideae</taxon>
        <taxon>Oryzeae</taxon>
        <taxon>Oryzinae</taxon>
        <taxon>Oryza</taxon>
    </lineage>
</organism>
<protein>
    <submittedName>
        <fullName evidence="2">Uncharacterized protein</fullName>
    </submittedName>
</protein>
<dbReference type="AlphaFoldDB" id="A0A0D3GF58"/>
<sequence length="63" mass="6592">MSDDAPSARAVAAERRTWLRLPSTAGCVASVDVGDHPQPPHYSTSDLRLPSSAGCVAPGMRTD</sequence>